<feature type="domain" description="TonB-dependent receptor-like beta-barrel" evidence="10">
    <location>
        <begin position="496"/>
        <end position="976"/>
    </location>
</feature>
<dbReference type="InterPro" id="IPR008969">
    <property type="entry name" value="CarboxyPept-like_regulatory"/>
</dbReference>
<dbReference type="InterPro" id="IPR012910">
    <property type="entry name" value="Plug_dom"/>
</dbReference>
<evidence type="ECO:0000256" key="7">
    <source>
        <dbReference type="ARBA" id="ARBA00023237"/>
    </source>
</evidence>
<keyword evidence="4 8" id="KW-0812">Transmembrane</keyword>
<evidence type="ECO:0000313" key="13">
    <source>
        <dbReference type="Proteomes" id="UP000232883"/>
    </source>
</evidence>
<keyword evidence="12" id="KW-0675">Receptor</keyword>
<dbReference type="InterPro" id="IPR023997">
    <property type="entry name" value="TonB-dep_OMP_SusC/RagA_CS"/>
</dbReference>
<dbReference type="NCBIfam" id="TIGR04057">
    <property type="entry name" value="SusC_RagA_signa"/>
    <property type="match status" value="1"/>
</dbReference>
<dbReference type="AlphaFoldDB" id="A0A2K8ZAG1"/>
<dbReference type="KEGG" id="spir:CWM47_36465"/>
<keyword evidence="13" id="KW-1185">Reference proteome</keyword>
<proteinExistence type="inferred from homology"/>
<evidence type="ECO:0000256" key="4">
    <source>
        <dbReference type="ARBA" id="ARBA00022692"/>
    </source>
</evidence>
<comment type="similarity">
    <text evidence="8 9">Belongs to the TonB-dependent receptor family.</text>
</comment>
<evidence type="ECO:0000259" key="11">
    <source>
        <dbReference type="Pfam" id="PF07715"/>
    </source>
</evidence>
<dbReference type="SUPFAM" id="SSF49464">
    <property type="entry name" value="Carboxypeptidase regulatory domain-like"/>
    <property type="match status" value="1"/>
</dbReference>
<evidence type="ECO:0000256" key="5">
    <source>
        <dbReference type="ARBA" id="ARBA00023077"/>
    </source>
</evidence>
<dbReference type="InterPro" id="IPR018247">
    <property type="entry name" value="EF_Hand_1_Ca_BS"/>
</dbReference>
<dbReference type="InterPro" id="IPR036942">
    <property type="entry name" value="Beta-barrel_TonB_sf"/>
</dbReference>
<dbReference type="PROSITE" id="PS52016">
    <property type="entry name" value="TONB_DEPENDENT_REC_3"/>
    <property type="match status" value="1"/>
</dbReference>
<accession>A0A2K8ZAG1</accession>
<evidence type="ECO:0000313" key="12">
    <source>
        <dbReference type="EMBL" id="AUD06863.1"/>
    </source>
</evidence>
<dbReference type="PROSITE" id="PS00018">
    <property type="entry name" value="EF_HAND_1"/>
    <property type="match status" value="1"/>
</dbReference>
<dbReference type="InterPro" id="IPR039426">
    <property type="entry name" value="TonB-dep_rcpt-like"/>
</dbReference>
<organism evidence="12 13">
    <name type="scientific">Spirosoma pollinicola</name>
    <dbReference type="NCBI Taxonomy" id="2057025"/>
    <lineage>
        <taxon>Bacteria</taxon>
        <taxon>Pseudomonadati</taxon>
        <taxon>Bacteroidota</taxon>
        <taxon>Cytophagia</taxon>
        <taxon>Cytophagales</taxon>
        <taxon>Cytophagaceae</taxon>
        <taxon>Spirosoma</taxon>
    </lineage>
</organism>
<dbReference type="OrthoDB" id="9768177at2"/>
<evidence type="ECO:0000256" key="8">
    <source>
        <dbReference type="PROSITE-ProRule" id="PRU01360"/>
    </source>
</evidence>
<comment type="subcellular location">
    <subcellularLocation>
        <location evidence="1 8">Cell outer membrane</location>
        <topology evidence="1 8">Multi-pass membrane protein</topology>
    </subcellularLocation>
</comment>
<keyword evidence="2 8" id="KW-0813">Transport</keyword>
<dbReference type="EMBL" id="CP025096">
    <property type="protein sequence ID" value="AUD06863.1"/>
    <property type="molecule type" value="Genomic_DNA"/>
</dbReference>
<gene>
    <name evidence="12" type="ORF">CWM47_36465</name>
</gene>
<dbReference type="GO" id="GO:0009279">
    <property type="term" value="C:cell outer membrane"/>
    <property type="evidence" value="ECO:0007669"/>
    <property type="project" value="UniProtKB-SubCell"/>
</dbReference>
<name>A0A2K8ZAG1_9BACT</name>
<evidence type="ECO:0000256" key="1">
    <source>
        <dbReference type="ARBA" id="ARBA00004571"/>
    </source>
</evidence>
<dbReference type="NCBIfam" id="TIGR04056">
    <property type="entry name" value="OMP_RagA_SusC"/>
    <property type="match status" value="1"/>
</dbReference>
<evidence type="ECO:0000256" key="6">
    <source>
        <dbReference type="ARBA" id="ARBA00023136"/>
    </source>
</evidence>
<dbReference type="Pfam" id="PF00593">
    <property type="entry name" value="TonB_dep_Rec_b-barrel"/>
    <property type="match status" value="1"/>
</dbReference>
<dbReference type="RefSeq" id="WP_100993396.1">
    <property type="nucleotide sequence ID" value="NZ_CP025096.1"/>
</dbReference>
<protein>
    <submittedName>
        <fullName evidence="12">TonB-dependent receptor</fullName>
    </submittedName>
</protein>
<keyword evidence="5 9" id="KW-0798">TonB box</keyword>
<evidence type="ECO:0000256" key="9">
    <source>
        <dbReference type="RuleBase" id="RU003357"/>
    </source>
</evidence>
<keyword evidence="6 8" id="KW-0472">Membrane</keyword>
<dbReference type="Pfam" id="PF07715">
    <property type="entry name" value="Plug"/>
    <property type="match status" value="1"/>
</dbReference>
<dbReference type="Gene3D" id="2.170.130.10">
    <property type="entry name" value="TonB-dependent receptor, plug domain"/>
    <property type="match status" value="1"/>
</dbReference>
<evidence type="ECO:0000256" key="2">
    <source>
        <dbReference type="ARBA" id="ARBA00022448"/>
    </source>
</evidence>
<reference evidence="12 13" key="1">
    <citation type="submission" date="2017-11" db="EMBL/GenBank/DDBJ databases">
        <title>Taxonomic description and genome sequences of Spirosoma HA7 sp. nov., isolated from pollen microhabitat of Corylus avellana.</title>
        <authorList>
            <person name="Ambika Manirajan B."/>
            <person name="Suarez C."/>
            <person name="Ratering S."/>
            <person name="Geissler-Plaum R."/>
            <person name="Cardinale M."/>
            <person name="Sylvia S."/>
        </authorList>
    </citation>
    <scope>NUCLEOTIDE SEQUENCE [LARGE SCALE GENOMIC DNA]</scope>
    <source>
        <strain evidence="12 13">HA7</strain>
    </source>
</reference>
<dbReference type="InterPro" id="IPR023996">
    <property type="entry name" value="TonB-dep_OMP_SusC/RagA"/>
</dbReference>
<dbReference type="SUPFAM" id="SSF56935">
    <property type="entry name" value="Porins"/>
    <property type="match status" value="1"/>
</dbReference>
<dbReference type="Gene3D" id="2.40.170.20">
    <property type="entry name" value="TonB-dependent receptor, beta-barrel domain"/>
    <property type="match status" value="1"/>
</dbReference>
<keyword evidence="3 8" id="KW-1134">Transmembrane beta strand</keyword>
<dbReference type="Pfam" id="PF13715">
    <property type="entry name" value="CarbopepD_reg_2"/>
    <property type="match status" value="1"/>
</dbReference>
<feature type="domain" description="TonB-dependent receptor plug" evidence="11">
    <location>
        <begin position="237"/>
        <end position="342"/>
    </location>
</feature>
<evidence type="ECO:0000256" key="3">
    <source>
        <dbReference type="ARBA" id="ARBA00022452"/>
    </source>
</evidence>
<dbReference type="InterPro" id="IPR037066">
    <property type="entry name" value="Plug_dom_sf"/>
</dbReference>
<keyword evidence="7 8" id="KW-0998">Cell outer membrane</keyword>
<evidence type="ECO:0000259" key="10">
    <source>
        <dbReference type="Pfam" id="PF00593"/>
    </source>
</evidence>
<dbReference type="InterPro" id="IPR000531">
    <property type="entry name" value="Beta-barrel_TonB"/>
</dbReference>
<dbReference type="Gene3D" id="2.60.40.1120">
    <property type="entry name" value="Carboxypeptidase-like, regulatory domain"/>
    <property type="match status" value="1"/>
</dbReference>
<dbReference type="FunFam" id="2.170.130.10:FF:000008">
    <property type="entry name" value="SusC/RagA family TonB-linked outer membrane protein"/>
    <property type="match status" value="1"/>
</dbReference>
<sequence length="1123" mass="122515">MKKSIPLKNVLFYIMRLSLVQLVLIALFTSFALARNGYGQDLLNRRITLQVTNQKVETILDKLAKASGIRFMYSPELIQAGRATSLKVKDVKLAIVLNELLTPLKITYEVSGDQVLLKRMPLFGQQQVIETTPRFLTEKNADVVVAGQVIDNTGGTVPGATIVLKGSGSIGTTTDANGQFKLNLPESGAHTLVVSSIGYVTQEVLVNNRTRLEIVLVTDVKSLNEVVVVGYGTQRKGDVTGALTSISAENFKDQPVTRLDQALQGRAAGVQVTSSAGAPGGDVRIRIRGSNSINGDNSPLYVVDGFVGADFNNINAQDIASMEVLKDASATAIYGSRGANGVIIITTKGGSKKGMQVNFNTRISTSEVLKKINTLNAADFAQVVNERQAATGGNPIYTPAQIAGYQQNSGTNWQDQILRKAVGQEYQLGVSGGNEKTTYLISTNYLNQNGIINNSDYKRYAIRSNIASQISDKFSVRLNFTGTRRENHNTGGTAARSGALAQAFAWAPTTPVQDADGNYTYRDPVGSIFENPVALTTDADNRTNSTTANLIGGVRYEFVPGLALDVQYGVNYNNQQGKYYSGPVIANRLPRASRTSGEQITLQNTNTLTFKRVFNTIHRLDITGVFETQQQTGESFYANAANLTYPAQSFNNLALAESNQIGSGYGKWSLLSYLGRVNYALKDRYLVSATVRRDGSSKFQGKNRYSVFPSMALGWKLSEEKFMQSQHLFSNLKIRGSWGLTGNQGINPYGTLSTYITNVDDAAVAFRSGYFTNGVTNGIILGNPGNPDLKWETTEQINGGADMSFLNGKVTLSVDYFVKNTRDLLLNQPLPDYVGGNSILRNVGRVQNKGWEFSLEATPIDKNNFSWNTSLNVSLLQNKVVSLSSTSDTIYASNEFVLIPGQSLTSFWGLRYMGTWKPNEADKATSYGEKPGDAHYQDLNGDGVINVADYQVIGNGQPRTSLGWNNTFTYKRLSLNIFFQGLFDFSKLNYTYANGIVGSTDARQPTFADIKNRYIPGVNETSDIPAFSNVKENFYVQSTRFLEKGDFVRLKNISLSYNLPKSTLKNIGTVSVFVSATNLLTFTQYKGIDPESTSNGSGDIGQNIDYGSYPNSKTITGGLSLTF</sequence>
<dbReference type="Proteomes" id="UP000232883">
    <property type="component" value="Chromosome"/>
</dbReference>